<reference evidence="2" key="1">
    <citation type="submission" date="2021-01" db="EMBL/GenBank/DDBJ databases">
        <title>Caligus Genome Assembly.</title>
        <authorList>
            <person name="Gallardo-Escarate C."/>
        </authorList>
    </citation>
    <scope>NUCLEOTIDE SEQUENCE [LARGE SCALE GENOMIC DNA]</scope>
</reference>
<evidence type="ECO:0000313" key="1">
    <source>
        <dbReference type="EMBL" id="QQP41211.1"/>
    </source>
</evidence>
<evidence type="ECO:0000313" key="2">
    <source>
        <dbReference type="Proteomes" id="UP000595437"/>
    </source>
</evidence>
<proteinExistence type="predicted"/>
<name>A0A7T8H149_CALRO</name>
<gene>
    <name evidence="1" type="ORF">FKW44_015504</name>
</gene>
<dbReference type="Proteomes" id="UP000595437">
    <property type="component" value="Chromosome 10"/>
</dbReference>
<dbReference type="OrthoDB" id="6617942at2759"/>
<dbReference type="AlphaFoldDB" id="A0A7T8H149"/>
<keyword evidence="2" id="KW-1185">Reference proteome</keyword>
<accession>A0A7T8H149</accession>
<protein>
    <submittedName>
        <fullName evidence="1">Uncharacterized protein</fullName>
    </submittedName>
</protein>
<sequence length="64" mass="7288">MLDSVTDLDINPNFNCICVGPPLIKLPDEVIQDLSTDQHYGYKIVCAVREGVLLQNWLCWRLAQ</sequence>
<organism evidence="1 2">
    <name type="scientific">Caligus rogercresseyi</name>
    <name type="common">Sea louse</name>
    <dbReference type="NCBI Taxonomy" id="217165"/>
    <lineage>
        <taxon>Eukaryota</taxon>
        <taxon>Metazoa</taxon>
        <taxon>Ecdysozoa</taxon>
        <taxon>Arthropoda</taxon>
        <taxon>Crustacea</taxon>
        <taxon>Multicrustacea</taxon>
        <taxon>Hexanauplia</taxon>
        <taxon>Copepoda</taxon>
        <taxon>Siphonostomatoida</taxon>
        <taxon>Caligidae</taxon>
        <taxon>Caligus</taxon>
    </lineage>
</organism>
<dbReference type="EMBL" id="CP045899">
    <property type="protein sequence ID" value="QQP41211.1"/>
    <property type="molecule type" value="Genomic_DNA"/>
</dbReference>